<keyword evidence="2" id="KW-0805">Transcription regulation</keyword>
<dbReference type="GO" id="GO:0000156">
    <property type="term" value="F:phosphorelay response regulator activity"/>
    <property type="evidence" value="ECO:0007669"/>
    <property type="project" value="InterPro"/>
</dbReference>
<keyword evidence="3" id="KW-0238">DNA-binding</keyword>
<protein>
    <submittedName>
        <fullName evidence="6">LytTR family transcriptional regulator</fullName>
    </submittedName>
</protein>
<dbReference type="PROSITE" id="PS50930">
    <property type="entry name" value="HTH_LYTTR"/>
    <property type="match status" value="1"/>
</dbReference>
<dbReference type="OrthoDB" id="9808614at2"/>
<evidence type="ECO:0000256" key="2">
    <source>
        <dbReference type="ARBA" id="ARBA00023015"/>
    </source>
</evidence>
<sequence>MKVTVTIDPHFQEEDVAITGPQPSERIQKVQQFIEELDQKERLRARKEGEAFLVEPHLFHRFYIENRQVIGESESDQFILTGPLYQLSQELPPYFLQISQSEIINTKEIDQLHFTTSGSVQINLKNGTITYSSRRYLKAIKEKLSC</sequence>
<name>A0A4Z1DW23_9STRE</name>
<dbReference type="PANTHER" id="PTHR37299:SF2">
    <property type="entry name" value="HTH LYTTR-TYPE DOMAIN-CONTAINING PROTEIN"/>
    <property type="match status" value="1"/>
</dbReference>
<dbReference type="InterPro" id="IPR046947">
    <property type="entry name" value="LytR-like"/>
</dbReference>
<gene>
    <name evidence="6" type="ORF">E5S68_07740</name>
</gene>
<dbReference type="InterPro" id="IPR007492">
    <property type="entry name" value="LytTR_DNA-bd_dom"/>
</dbReference>
<proteinExistence type="predicted"/>
<dbReference type="SMART" id="SM00850">
    <property type="entry name" value="LytTR"/>
    <property type="match status" value="1"/>
</dbReference>
<dbReference type="Pfam" id="PF04397">
    <property type="entry name" value="LytTR"/>
    <property type="match status" value="1"/>
</dbReference>
<evidence type="ECO:0000313" key="7">
    <source>
        <dbReference type="Proteomes" id="UP000297986"/>
    </source>
</evidence>
<evidence type="ECO:0000256" key="4">
    <source>
        <dbReference type="ARBA" id="ARBA00023163"/>
    </source>
</evidence>
<evidence type="ECO:0000256" key="3">
    <source>
        <dbReference type="ARBA" id="ARBA00023125"/>
    </source>
</evidence>
<reference evidence="6 7" key="1">
    <citation type="submission" date="2019-04" db="EMBL/GenBank/DDBJ databases">
        <title>Genome sequencing of Streptococcus rubneri DSM 26920(T).</title>
        <authorList>
            <person name="Kook J.-K."/>
            <person name="Park S.-N."/>
            <person name="Lim Y.K."/>
        </authorList>
    </citation>
    <scope>NUCLEOTIDE SEQUENCE [LARGE SCALE GENOMIC DNA]</scope>
    <source>
        <strain evidence="6 7">DSM 26920</strain>
    </source>
</reference>
<keyword evidence="1" id="KW-0963">Cytoplasm</keyword>
<evidence type="ECO:0000256" key="1">
    <source>
        <dbReference type="ARBA" id="ARBA00022490"/>
    </source>
</evidence>
<keyword evidence="7" id="KW-1185">Reference proteome</keyword>
<dbReference type="EMBL" id="SRRP01000001">
    <property type="protein sequence ID" value="TGN92781.1"/>
    <property type="molecule type" value="Genomic_DNA"/>
</dbReference>
<comment type="caution">
    <text evidence="6">The sequence shown here is derived from an EMBL/GenBank/DDBJ whole genome shotgun (WGS) entry which is preliminary data.</text>
</comment>
<keyword evidence="4" id="KW-0804">Transcription</keyword>
<dbReference type="Proteomes" id="UP000297986">
    <property type="component" value="Unassembled WGS sequence"/>
</dbReference>
<dbReference type="Gene3D" id="2.40.50.1020">
    <property type="entry name" value="LytTr DNA-binding domain"/>
    <property type="match status" value="1"/>
</dbReference>
<evidence type="ECO:0000313" key="6">
    <source>
        <dbReference type="EMBL" id="TGN92781.1"/>
    </source>
</evidence>
<dbReference type="AlphaFoldDB" id="A0A4Z1DW23"/>
<evidence type="ECO:0000259" key="5">
    <source>
        <dbReference type="PROSITE" id="PS50930"/>
    </source>
</evidence>
<dbReference type="PANTHER" id="PTHR37299">
    <property type="entry name" value="TRANSCRIPTIONAL REGULATOR-RELATED"/>
    <property type="match status" value="1"/>
</dbReference>
<organism evidence="6 7">
    <name type="scientific">Streptococcus rubneri</name>
    <dbReference type="NCBI Taxonomy" id="1234680"/>
    <lineage>
        <taxon>Bacteria</taxon>
        <taxon>Bacillati</taxon>
        <taxon>Bacillota</taxon>
        <taxon>Bacilli</taxon>
        <taxon>Lactobacillales</taxon>
        <taxon>Streptococcaceae</taxon>
        <taxon>Streptococcus</taxon>
    </lineage>
</organism>
<feature type="domain" description="HTH LytTR-type" evidence="5">
    <location>
        <begin position="43"/>
        <end position="146"/>
    </location>
</feature>
<accession>A0A4Z1DW23</accession>
<dbReference type="GO" id="GO:0003677">
    <property type="term" value="F:DNA binding"/>
    <property type="evidence" value="ECO:0007669"/>
    <property type="project" value="UniProtKB-KW"/>
</dbReference>
<dbReference type="RefSeq" id="WP_135783012.1">
    <property type="nucleotide sequence ID" value="NZ_JADMRL010000003.1"/>
</dbReference>